<accession>A0A8S5RHG8</accession>
<feature type="transmembrane region" description="Helical" evidence="1">
    <location>
        <begin position="12"/>
        <end position="33"/>
    </location>
</feature>
<proteinExistence type="predicted"/>
<organism evidence="2">
    <name type="scientific">virus sp. ctML55</name>
    <dbReference type="NCBI Taxonomy" id="2827627"/>
    <lineage>
        <taxon>Viruses</taxon>
    </lineage>
</organism>
<evidence type="ECO:0000256" key="1">
    <source>
        <dbReference type="SAM" id="Phobius"/>
    </source>
</evidence>
<dbReference type="EMBL" id="BK059105">
    <property type="protein sequence ID" value="DAE30832.1"/>
    <property type="molecule type" value="Genomic_DNA"/>
</dbReference>
<keyword evidence="1" id="KW-0812">Transmembrane</keyword>
<name>A0A8S5RHG8_9VIRU</name>
<keyword evidence="1" id="KW-0472">Membrane</keyword>
<evidence type="ECO:0000313" key="2">
    <source>
        <dbReference type="EMBL" id="DAE30832.1"/>
    </source>
</evidence>
<sequence>MLKFANMHIEFVAVIFGVRLFCVASLFVAFYRLNTK</sequence>
<reference evidence="2" key="1">
    <citation type="journal article" date="2021" name="Proc. Natl. Acad. Sci. U.S.A.">
        <title>A Catalog of Tens of Thousands of Viruses from Human Metagenomes Reveals Hidden Associations with Chronic Diseases.</title>
        <authorList>
            <person name="Tisza M.J."/>
            <person name="Buck C.B."/>
        </authorList>
    </citation>
    <scope>NUCLEOTIDE SEQUENCE</scope>
    <source>
        <strain evidence="2">CtML55</strain>
    </source>
</reference>
<keyword evidence="1" id="KW-1133">Transmembrane helix</keyword>
<protein>
    <submittedName>
        <fullName evidence="2">Uncharacterized protein</fullName>
    </submittedName>
</protein>